<accession>Q91FZ6</accession>
<dbReference type="Proteomes" id="UP000001359">
    <property type="component" value="Segment"/>
</dbReference>
<reference evidence="1 2" key="9">
    <citation type="journal article" date="1994" name="J. Gen. Virol.">
        <title>Insect iridescent virus type 6 encodes a polypeptide related to the largest subunit of eukaryotic RNA polymerase II.</title>
        <authorList>
            <person name="Schnitzler P."/>
            <person name="Sonntag K.C."/>
            <person name="Muller M."/>
            <person name="Janssen W."/>
            <person name="Bugert J.J."/>
            <person name="Koonin E.V."/>
            <person name="Darai G."/>
        </authorList>
    </citation>
    <scope>NUCLEOTIDE SEQUENCE [LARGE SCALE GENOMIC DNA]</scope>
</reference>
<reference evidence="1 2" key="4">
    <citation type="journal article" date="1988" name="Virology">
        <title>Identification and characterization of the repetitive DNA element in the genome of insect iridescent virus type 6.</title>
        <authorList>
            <person name="Fischer M."/>
            <person name="Schnitzler P."/>
            <person name="Delius H."/>
            <person name="Darai G."/>
        </authorList>
    </citation>
    <scope>NUCLEOTIDE SEQUENCE [LARGE SCALE GENOMIC DNA]</scope>
</reference>
<reference evidence="1 2" key="11">
    <citation type="journal article" date="1994" name="Virus Genes">
        <title>Chilo iridescent virus encodes a putative helicase belonging to a distinct family within the "DEAD/H" superfamily: implications for the evolution of large DNA viruses.</title>
        <authorList>
            <person name="Sonntag K.C."/>
            <person name="Schnitzler P."/>
            <person name="Koonin E.V."/>
            <person name="Darai G."/>
        </authorList>
    </citation>
    <scope>NUCLEOTIDE SEQUENCE [LARGE SCALE GENOMIC DNA]</scope>
</reference>
<reference evidence="1 2" key="12">
    <citation type="journal article" date="1997" name="Virus Genes">
        <title>The DNA sequence of Chilo iridescent virus between the genome coordinates 0.101 and 0.391; similarities in coding strategy between insect and vertebrate iridoviruses.</title>
        <authorList>
            <person name="Bahr U."/>
            <person name="Tidona C.A."/>
            <person name="Darai G."/>
        </authorList>
    </citation>
    <scope>NUCLEOTIDE SEQUENCE [LARGE SCALE GENOMIC DNA]</scope>
</reference>
<reference evidence="1 2" key="14">
    <citation type="journal article" date="1999" name="Virus Genes">
        <title>Identification of a gene cluster within the genome of Chilo iridescent virus encoding enzymes involved in viral DNA replication and processing.</title>
        <authorList>
            <person name="Muller K."/>
            <person name="Tidona C.A."/>
            <person name="Darai G."/>
        </authorList>
    </citation>
    <scope>NUCLEOTIDE SEQUENCE [LARGE SCALE GENOMIC DNA]</scope>
</reference>
<sequence>MYMKPTLLRVLTPFNCLTLSASSCKIPSKIQKDFSSDFQNGEACLYFFKIKVNCGSNLNVSK</sequence>
<reference evidence="1 2" key="2">
    <citation type="journal article" date="1986" name="Med. Microbiol. Immunol.">
        <title>Insect iridescent virus type 6 induced toxic degenerative hepatitis in mice.</title>
        <authorList>
            <person name="Lorbacher de Ruiz H."/>
            <person name="Gelderblom H."/>
            <person name="Hofmann W."/>
            <person name="Darai G."/>
        </authorList>
    </citation>
    <scope>NUCLEOTIDE SEQUENCE [LARGE SCALE GENOMIC DNA]</scope>
</reference>
<proteinExistence type="predicted"/>
<organismHost>
    <name type="scientific">Spodoptera frugiperda</name>
    <name type="common">Fall armyworm</name>
    <dbReference type="NCBI Taxonomy" id="7108"/>
</organismHost>
<name>Q91FZ6_IIV6</name>
<dbReference type="EMBL" id="AF303741">
    <property type="protein sequence ID" value="AAK82036.1"/>
    <property type="molecule type" value="Genomic_DNA"/>
</dbReference>
<reference evidence="1 2" key="8">
    <citation type="journal article" date="1994" name="Intervirology">
        <title>Identification of the primary structure and the coding capacity of the genome of insect iridescent virus type 6 between the genome coordinates 0.310 and 0.347 (7990 bp).</title>
        <authorList>
            <person name="Sonntag K.C."/>
            <person name="Schnitzler P."/>
            <person name="Janssen W."/>
            <person name="Darai G."/>
        </authorList>
    </citation>
    <scope>NUCLEOTIDE SEQUENCE [LARGE SCALE GENOMIC DNA]</scope>
</reference>
<keyword evidence="2" id="KW-1185">Reference proteome</keyword>
<reference evidence="1 2" key="5">
    <citation type="journal article" date="1992" name="Virus Genes">
        <title>Identification and mapping of origins of DNA replication within the DNA sequences of the genome of insect iridescent virus type 6.</title>
        <authorList>
            <person name="Handermann M."/>
            <person name="Schnitzler P."/>
            <person name="Rosen-Wolff A."/>
            <person name="Raab K."/>
            <person name="Sonntag K.C."/>
            <person name="Darai G."/>
        </authorList>
    </citation>
    <scope>NUCLEOTIDE SEQUENCE [LARGE SCALE GENOMIC DNA]</scope>
</reference>
<protein>
    <submittedName>
        <fullName evidence="1">158R</fullName>
    </submittedName>
</protein>
<organismHost>
    <name type="scientific">Gryllus campestris</name>
    <dbReference type="NCBI Taxonomy" id="58607"/>
</organismHost>
<dbReference type="PROSITE" id="PS51257">
    <property type="entry name" value="PROKAR_LIPOPROTEIN"/>
    <property type="match status" value="1"/>
</dbReference>
<organismHost>
    <name type="scientific">Chilo suppressalis</name>
    <name type="common">Asiatic rice borer moth</name>
    <dbReference type="NCBI Taxonomy" id="168631"/>
</organismHost>
<reference evidence="1 2" key="10">
    <citation type="journal article" date="1994" name="Nucleic Acids Res.">
        <title>Identification of genes encoding zinc finger proteins, non-histone chromosomal HMG protein homologue, and a putative GTP phosphohydrolase in the genome of Chilo iridescent virus.</title>
        <authorList>
            <person name="Schnitzler P."/>
            <person name="Hug M."/>
            <person name="Handermann M."/>
            <person name="Janssen W."/>
            <person name="Koonin E.V."/>
            <person name="Delius H."/>
            <person name="Darai C."/>
        </authorList>
    </citation>
    <scope>NUCLEOTIDE SEQUENCE [LARGE SCALE GENOMIC DNA]</scope>
</reference>
<evidence type="ECO:0000313" key="2">
    <source>
        <dbReference type="Proteomes" id="UP000001359"/>
    </source>
</evidence>
<reference evidence="1 2" key="13">
    <citation type="journal article" date="1998" name="Virus Genes">
        <title>Identification of a thymidylate synthase gene within the genome of Chilo iridescent virus.</title>
        <authorList>
            <person name="Muller K."/>
            <person name="Tidona C.A."/>
            <person name="Bahr U."/>
            <person name="Darai G."/>
        </authorList>
    </citation>
    <scope>NUCLEOTIDE SEQUENCE [LARGE SCALE GENOMIC DNA]</scope>
</reference>
<dbReference type="GeneID" id="1733091"/>
<organismHost>
    <name type="scientific">Gryllus bimaculatus</name>
    <name type="common">Two-spotted cricket</name>
    <dbReference type="NCBI Taxonomy" id="6999"/>
</organismHost>
<reference evidence="1 2" key="6">
    <citation type="journal article" date="1992" name="Virus Genes">
        <title>Characterization of the third origin of DNA replication of the genome of insect iridescent virus type 6.</title>
        <authorList>
            <person name="Sonntag K.C."/>
            <person name="Darai G."/>
        </authorList>
    </citation>
    <scope>NUCLEOTIDE SEQUENCE [LARGE SCALE GENOMIC DNA]</scope>
</reference>
<reference evidence="1 2" key="7">
    <citation type="journal article" date="1993" name="J. Gen. Virol.">
        <title>Identification of the gene encoding the major capsid protein of insect iridescent virus type 6 by polymerase chain reaction.</title>
        <authorList>
            <person name="Stohwasser R."/>
            <person name="Raab K."/>
            <person name="Schnitzler P."/>
            <person name="Janssen W."/>
            <person name="Darai G."/>
        </authorList>
    </citation>
    <scope>NUCLEOTIDE SEQUENCE [LARGE SCALE GENOMIC DNA]</scope>
</reference>
<organism evidence="1 2">
    <name type="scientific">Invertebrate iridescent virus 6</name>
    <name type="common">IIV-6</name>
    <name type="synonym">Chilo iridescent virus</name>
    <dbReference type="NCBI Taxonomy" id="176652"/>
    <lineage>
        <taxon>Viruses</taxon>
        <taxon>Varidnaviria</taxon>
        <taxon>Bamfordvirae</taxon>
        <taxon>Nucleocytoviricota</taxon>
        <taxon>Megaviricetes</taxon>
        <taxon>Pimascovirales</taxon>
        <taxon>Pimascovirales incertae sedis</taxon>
        <taxon>Iridoviridae</taxon>
        <taxon>Betairidovirinae</taxon>
        <taxon>Iridovirus</taxon>
        <taxon>Iridovirus chilo1</taxon>
    </lineage>
</organism>
<evidence type="ECO:0000313" key="1">
    <source>
        <dbReference type="EMBL" id="AAK82036.1"/>
    </source>
</evidence>
<organismHost>
    <name type="scientific">Acheta domesticus</name>
    <name type="common">House cricket</name>
    <dbReference type="NCBI Taxonomy" id="6997"/>
</organismHost>
<dbReference type="KEGG" id="vg:1733091"/>
<reference evidence="1 2" key="1">
    <citation type="journal article" date="1984" name="J. Virol.">
        <title>DNA analysis of insect iridescent virus 6: evidence for circular permutation and terminal redundancy.</title>
        <authorList>
            <person name="Delius H."/>
            <person name="Darai G."/>
            <person name="Fluegel R.M."/>
        </authorList>
    </citation>
    <scope>NUCLEOTIDE SEQUENCE [LARGE SCALE GENOMIC DNA]</scope>
</reference>
<dbReference type="RefSeq" id="NP_149621.1">
    <property type="nucleotide sequence ID" value="NC_003038.1"/>
</dbReference>
<reference evidence="1 2" key="15">
    <citation type="journal article" date="2001" name="Virology">
        <title>Analysis of the first complete DNA sequence of an invertebrate iridovirus: coding strategy of the genome of Chilo iridescent virus.</title>
        <authorList>
            <person name="Jakob N.J."/>
            <person name="Muller K."/>
            <person name="Bahr U."/>
            <person name="Darai G."/>
        </authorList>
    </citation>
    <scope>NUCLEOTIDE SEQUENCE [LARGE SCALE GENOMIC DNA]</scope>
</reference>
<reference evidence="1 2" key="3">
    <citation type="journal article" date="1987" name="Virology">
        <title>Molecular cloning and physical mapping of the genome of insect iridescent virus type 6: further evidence for circular permutation of the viral genome.</title>
        <authorList>
            <person name="Schnitzler P."/>
            <person name="Soltau J.B."/>
            <person name="Fischer M."/>
            <person name="Reisner H."/>
            <person name="Scholz J."/>
            <person name="Delius H."/>
            <person name="Darai G."/>
        </authorList>
    </citation>
    <scope>NUCLEOTIDE SEQUENCE [LARGE SCALE GENOMIC DNA]</scope>
</reference>